<reference evidence="2 3" key="1">
    <citation type="submission" date="2016-10" db="EMBL/GenBank/DDBJ databases">
        <authorList>
            <person name="de Groot N.N."/>
        </authorList>
    </citation>
    <scope>NUCLEOTIDE SEQUENCE [LARGE SCALE GENOMIC DNA]</scope>
    <source>
        <strain evidence="2 3">DSM 378</strain>
    </source>
</reference>
<dbReference type="AlphaFoldDB" id="A0A1H9TCH1"/>
<dbReference type="Proteomes" id="UP000199267">
    <property type="component" value="Unassembled WGS sequence"/>
</dbReference>
<organism evidence="2 3">
    <name type="scientific">Azotobacter beijerinckii</name>
    <dbReference type="NCBI Taxonomy" id="170623"/>
    <lineage>
        <taxon>Bacteria</taxon>
        <taxon>Pseudomonadati</taxon>
        <taxon>Pseudomonadota</taxon>
        <taxon>Gammaproteobacteria</taxon>
        <taxon>Pseudomonadales</taxon>
        <taxon>Pseudomonadaceae</taxon>
        <taxon>Azotobacter</taxon>
    </lineage>
</organism>
<gene>
    <name evidence="2" type="ORF">SAMN04244573_04633</name>
</gene>
<feature type="region of interest" description="Disordered" evidence="1">
    <location>
        <begin position="50"/>
        <end position="71"/>
    </location>
</feature>
<dbReference type="EMBL" id="FOFJ01000141">
    <property type="protein sequence ID" value="SER94806.1"/>
    <property type="molecule type" value="Genomic_DNA"/>
</dbReference>
<protein>
    <submittedName>
        <fullName evidence="2">Uncharacterized protein</fullName>
    </submittedName>
</protein>
<accession>A0A1H9TCH1</accession>
<sequence>MTHETAPTQNLVDDALNELENLADDLDGTYPGRGDGDGLRRAAKLIRRQQAALDKQAAPVATAPPPPAQQPIQLRFPTMLRKMWSGGEVQAWLDERGPFYAAPPAPKPAAGRENYKAALEDIAAVLCQSPEWGADQLDEIVAILGREGIPVSEDEA</sequence>
<dbReference type="RefSeq" id="WP_090625665.1">
    <property type="nucleotide sequence ID" value="NZ_FOFJ01000141.1"/>
</dbReference>
<proteinExistence type="predicted"/>
<evidence type="ECO:0000313" key="3">
    <source>
        <dbReference type="Proteomes" id="UP000199267"/>
    </source>
</evidence>
<evidence type="ECO:0000256" key="1">
    <source>
        <dbReference type="SAM" id="MobiDB-lite"/>
    </source>
</evidence>
<name>A0A1H9TCH1_9GAMM</name>
<evidence type="ECO:0000313" key="2">
    <source>
        <dbReference type="EMBL" id="SER94806.1"/>
    </source>
</evidence>